<reference evidence="2" key="1">
    <citation type="submission" date="2023-05" db="EMBL/GenBank/DDBJ databases">
        <title>Nepenthes gracilis genome sequencing.</title>
        <authorList>
            <person name="Fukushima K."/>
        </authorList>
    </citation>
    <scope>NUCLEOTIDE SEQUENCE</scope>
    <source>
        <strain evidence="2">SING2019-196</strain>
    </source>
</reference>
<evidence type="ECO:0000313" key="3">
    <source>
        <dbReference type="Proteomes" id="UP001279734"/>
    </source>
</evidence>
<accession>A0AAD3S1W4</accession>
<dbReference type="InterPro" id="IPR003676">
    <property type="entry name" value="SAUR_fam"/>
</dbReference>
<comment type="similarity">
    <text evidence="1">Belongs to the ARG7 family.</text>
</comment>
<dbReference type="Proteomes" id="UP001279734">
    <property type="component" value="Unassembled WGS sequence"/>
</dbReference>
<evidence type="ECO:0000313" key="2">
    <source>
        <dbReference type="EMBL" id="GMH02928.1"/>
    </source>
</evidence>
<dbReference type="GO" id="GO:0009733">
    <property type="term" value="P:response to auxin"/>
    <property type="evidence" value="ECO:0007669"/>
    <property type="project" value="InterPro"/>
</dbReference>
<name>A0AAD3S1W4_NEPGR</name>
<evidence type="ECO:0000256" key="1">
    <source>
        <dbReference type="ARBA" id="ARBA00006974"/>
    </source>
</evidence>
<dbReference type="Pfam" id="PF02519">
    <property type="entry name" value="Auxin_inducible"/>
    <property type="match status" value="1"/>
</dbReference>
<dbReference type="AlphaFoldDB" id="A0AAD3S1W4"/>
<proteinExistence type="inferred from homology"/>
<dbReference type="PANTHER" id="PTHR31175">
    <property type="entry name" value="AUXIN-RESPONSIVE FAMILY PROTEIN"/>
    <property type="match status" value="1"/>
</dbReference>
<keyword evidence="3" id="KW-1185">Reference proteome</keyword>
<dbReference type="PANTHER" id="PTHR31175:SF82">
    <property type="entry name" value="AUXIN-RESPONSIVE PROTEIN SAUR65"/>
    <property type="match status" value="1"/>
</dbReference>
<comment type="caution">
    <text evidence="2">The sequence shown here is derived from an EMBL/GenBank/DDBJ whole genome shotgun (WGS) entry which is preliminary data.</text>
</comment>
<organism evidence="2 3">
    <name type="scientific">Nepenthes gracilis</name>
    <name type="common">Slender pitcher plant</name>
    <dbReference type="NCBI Taxonomy" id="150966"/>
    <lineage>
        <taxon>Eukaryota</taxon>
        <taxon>Viridiplantae</taxon>
        <taxon>Streptophyta</taxon>
        <taxon>Embryophyta</taxon>
        <taxon>Tracheophyta</taxon>
        <taxon>Spermatophyta</taxon>
        <taxon>Magnoliopsida</taxon>
        <taxon>eudicotyledons</taxon>
        <taxon>Gunneridae</taxon>
        <taxon>Pentapetalae</taxon>
        <taxon>Caryophyllales</taxon>
        <taxon>Nepenthaceae</taxon>
        <taxon>Nepenthes</taxon>
    </lineage>
</organism>
<sequence length="85" mass="9694">MTGNMKDDSCSSSPRVDKGHFVVYTVDRRCFMIPLVYLHNHIFRELLGVAEEEFGLPRDGPIMLSCDGIFMEYALLLIQRKAADL</sequence>
<protein>
    <submittedName>
        <fullName evidence="2">Uncharacterized protein</fullName>
    </submittedName>
</protein>
<dbReference type="EMBL" id="BSYO01000004">
    <property type="protein sequence ID" value="GMH02928.1"/>
    <property type="molecule type" value="Genomic_DNA"/>
</dbReference>
<gene>
    <name evidence="2" type="ORF">Nepgr_004767</name>
</gene>